<feature type="transmembrane region" description="Helical" evidence="5">
    <location>
        <begin position="26"/>
        <end position="53"/>
    </location>
</feature>
<evidence type="ECO:0000313" key="7">
    <source>
        <dbReference type="Proteomes" id="UP000095003"/>
    </source>
</evidence>
<dbReference type="RefSeq" id="WP_069155642.1">
    <property type="nucleotide sequence ID" value="NZ_DBFYTC010000095.1"/>
</dbReference>
<dbReference type="CDD" id="cd16914">
    <property type="entry name" value="EcfT"/>
    <property type="match status" value="1"/>
</dbReference>
<feature type="transmembrane region" description="Helical" evidence="5">
    <location>
        <begin position="65"/>
        <end position="84"/>
    </location>
</feature>
<evidence type="ECO:0000256" key="3">
    <source>
        <dbReference type="ARBA" id="ARBA00022989"/>
    </source>
</evidence>
<evidence type="ECO:0000256" key="1">
    <source>
        <dbReference type="ARBA" id="ARBA00004141"/>
    </source>
</evidence>
<comment type="subcellular location">
    <subcellularLocation>
        <location evidence="1">Membrane</location>
        <topology evidence="1">Multi-pass membrane protein</topology>
    </subcellularLocation>
</comment>
<proteinExistence type="predicted"/>
<dbReference type="InterPro" id="IPR003339">
    <property type="entry name" value="ABC/ECF_trnsptr_transmembrane"/>
</dbReference>
<name>A0A1E3AWD2_9FIRM</name>
<dbReference type="Pfam" id="PF02361">
    <property type="entry name" value="CbiQ"/>
    <property type="match status" value="1"/>
</dbReference>
<evidence type="ECO:0000313" key="6">
    <source>
        <dbReference type="EMBL" id="ODM12821.1"/>
    </source>
</evidence>
<evidence type="ECO:0000256" key="4">
    <source>
        <dbReference type="ARBA" id="ARBA00023136"/>
    </source>
</evidence>
<dbReference type="GO" id="GO:0005886">
    <property type="term" value="C:plasma membrane"/>
    <property type="evidence" value="ECO:0007669"/>
    <property type="project" value="TreeGrafter"/>
</dbReference>
<dbReference type="PANTHER" id="PTHR33514:SF1">
    <property type="entry name" value="ABC TRANSPORTER PERMEASE"/>
    <property type="match status" value="1"/>
</dbReference>
<evidence type="ECO:0000256" key="2">
    <source>
        <dbReference type="ARBA" id="ARBA00022692"/>
    </source>
</evidence>
<sequence length="275" mass="31721">MARLLTYAPKNTWIHRLSGVTKMLFFVLWSIAGMLTYDTRVLAVMLAISLLIFKVSKTEWKQVGTVFKFILFFLFLNLITVFLFSPYQGTEIYGTKTVLFHIAGRYSVTTEQLFYEFNIMLKYFTVVPVMLMFMVTTNPSEFAASMNRLGISYNVGYAIAIALRYVPDVQSDFTKIKHAQEARGIEMSNKASIFKRLKNMANIIFPLIFSSMDRIDVVSNAMELRGFGKKKKRTWYMGKPLERNDYLTLAFVVCFVAAALVITFHDGNRFFNPFQ</sequence>
<dbReference type="PATRIC" id="fig|1432052.3.peg.582"/>
<feature type="transmembrane region" description="Helical" evidence="5">
    <location>
        <begin position="246"/>
        <end position="265"/>
    </location>
</feature>
<dbReference type="Proteomes" id="UP000095003">
    <property type="component" value="Unassembled WGS sequence"/>
</dbReference>
<dbReference type="GeneID" id="93304813"/>
<feature type="transmembrane region" description="Helical" evidence="5">
    <location>
        <begin position="119"/>
        <end position="138"/>
    </location>
</feature>
<reference evidence="6 7" key="1">
    <citation type="submission" date="2016-07" db="EMBL/GenBank/DDBJ databases">
        <title>Characterization of isolates of Eisenbergiella tayi derived from blood cultures, using whole genome sequencing.</title>
        <authorList>
            <person name="Burdz T."/>
            <person name="Wiebe D."/>
            <person name="Huynh C."/>
            <person name="Bernard K."/>
        </authorList>
    </citation>
    <scope>NUCLEOTIDE SEQUENCE [LARGE SCALE GENOMIC DNA]</scope>
    <source>
        <strain evidence="6 7">NML 120489</strain>
    </source>
</reference>
<keyword evidence="2 5" id="KW-0812">Transmembrane</keyword>
<comment type="caution">
    <text evidence="6">The sequence shown here is derived from an EMBL/GenBank/DDBJ whole genome shotgun (WGS) entry which is preliminary data.</text>
</comment>
<organism evidence="6 7">
    <name type="scientific">Eisenbergiella tayi</name>
    <dbReference type="NCBI Taxonomy" id="1432052"/>
    <lineage>
        <taxon>Bacteria</taxon>
        <taxon>Bacillati</taxon>
        <taxon>Bacillota</taxon>
        <taxon>Clostridia</taxon>
        <taxon>Lachnospirales</taxon>
        <taxon>Lachnospiraceae</taxon>
        <taxon>Eisenbergiella</taxon>
    </lineage>
</organism>
<accession>A0A1E3AWD2</accession>
<protein>
    <submittedName>
        <fullName evidence="6">Energy-coupling factor transporter transmembrane protein EcfT</fullName>
    </submittedName>
</protein>
<dbReference type="PANTHER" id="PTHR33514">
    <property type="entry name" value="PROTEIN ABCI12, CHLOROPLASTIC"/>
    <property type="match status" value="1"/>
</dbReference>
<gene>
    <name evidence="6" type="primary">ecfT_1</name>
    <name evidence="6" type="ORF">BEH84_00536</name>
</gene>
<dbReference type="AlphaFoldDB" id="A0A1E3AWD2"/>
<keyword evidence="3 5" id="KW-1133">Transmembrane helix</keyword>
<dbReference type="EMBL" id="MCGI01000001">
    <property type="protein sequence ID" value="ODM12821.1"/>
    <property type="molecule type" value="Genomic_DNA"/>
</dbReference>
<evidence type="ECO:0000256" key="5">
    <source>
        <dbReference type="SAM" id="Phobius"/>
    </source>
</evidence>
<keyword evidence="4 5" id="KW-0472">Membrane</keyword>